<dbReference type="EMBL" id="AUPC02000411">
    <property type="protein sequence ID" value="POG60076.1"/>
    <property type="molecule type" value="Genomic_DNA"/>
</dbReference>
<dbReference type="VEuPathDB" id="FungiDB:RhiirFUN_026694"/>
<feature type="transmembrane region" description="Helical" evidence="1">
    <location>
        <begin position="142"/>
        <end position="161"/>
    </location>
</feature>
<comment type="caution">
    <text evidence="2">The sequence shown here is derived from an EMBL/GenBank/DDBJ whole genome shotgun (WGS) entry which is preliminary data.</text>
</comment>
<gene>
    <name evidence="2" type="ORF">GLOIN_2v809218</name>
</gene>
<keyword evidence="1" id="KW-0472">Membrane</keyword>
<reference evidence="2 3" key="2">
    <citation type="journal article" date="2018" name="New Phytol.">
        <title>High intraspecific genome diversity in the model arbuscular mycorrhizal symbiont Rhizophagus irregularis.</title>
        <authorList>
            <person name="Chen E.C.H."/>
            <person name="Morin E."/>
            <person name="Beaudet D."/>
            <person name="Noel J."/>
            <person name="Yildirir G."/>
            <person name="Ndikumana S."/>
            <person name="Charron P."/>
            <person name="St-Onge C."/>
            <person name="Giorgi J."/>
            <person name="Kruger M."/>
            <person name="Marton T."/>
            <person name="Ropars J."/>
            <person name="Grigoriev I.V."/>
            <person name="Hainaut M."/>
            <person name="Henrissat B."/>
            <person name="Roux C."/>
            <person name="Martin F."/>
            <person name="Corradi N."/>
        </authorList>
    </citation>
    <scope>NUCLEOTIDE SEQUENCE [LARGE SCALE GENOMIC DNA]</scope>
    <source>
        <strain evidence="2 3">DAOM 197198</strain>
    </source>
</reference>
<dbReference type="Proteomes" id="UP000018888">
    <property type="component" value="Unassembled WGS sequence"/>
</dbReference>
<sequence length="179" mass="20896">MSYQMCANFINTPLNTIPLDKCFPYHLQSAEPFTSQYLSIFITYLYILFIFLFIYTNLLTNTLILFSILIKTIINTFFFLSLNLSLSNLSLLLQQFHPSNLLSNLSPFKHFLISNLLLLSQYSLAMSIILLFLDSLLYFLDFLYELTHSIILFLLSSLSFYKHKIDLIVDLKNTLENSQ</sequence>
<evidence type="ECO:0000256" key="1">
    <source>
        <dbReference type="SAM" id="Phobius"/>
    </source>
</evidence>
<keyword evidence="1" id="KW-1133">Transmembrane helix</keyword>
<accession>A0A2P4P3V8</accession>
<evidence type="ECO:0000313" key="2">
    <source>
        <dbReference type="EMBL" id="POG60076.1"/>
    </source>
</evidence>
<dbReference type="AlphaFoldDB" id="A0A2P4P3V8"/>
<feature type="transmembrane region" description="Helical" evidence="1">
    <location>
        <begin position="111"/>
        <end position="133"/>
    </location>
</feature>
<protein>
    <recommendedName>
        <fullName evidence="4">Transmembrane protein</fullName>
    </recommendedName>
</protein>
<evidence type="ECO:0000313" key="3">
    <source>
        <dbReference type="Proteomes" id="UP000018888"/>
    </source>
</evidence>
<keyword evidence="1" id="KW-0812">Transmembrane</keyword>
<feature type="transmembrane region" description="Helical" evidence="1">
    <location>
        <begin position="37"/>
        <end position="56"/>
    </location>
</feature>
<proteinExistence type="predicted"/>
<reference evidence="2 3" key="1">
    <citation type="journal article" date="2013" name="Proc. Natl. Acad. Sci. U.S.A.">
        <title>Genome of an arbuscular mycorrhizal fungus provides insight into the oldest plant symbiosis.</title>
        <authorList>
            <person name="Tisserant E."/>
            <person name="Malbreil M."/>
            <person name="Kuo A."/>
            <person name="Kohler A."/>
            <person name="Symeonidi A."/>
            <person name="Balestrini R."/>
            <person name="Charron P."/>
            <person name="Duensing N."/>
            <person name="Frei Dit Frey N."/>
            <person name="Gianinazzi-Pearson V."/>
            <person name="Gilbert L.B."/>
            <person name="Handa Y."/>
            <person name="Herr J.R."/>
            <person name="Hijri M."/>
            <person name="Koul R."/>
            <person name="Kawaguchi M."/>
            <person name="Krajinski F."/>
            <person name="Lammers P.J."/>
            <person name="Masclaux F.G."/>
            <person name="Murat C."/>
            <person name="Morin E."/>
            <person name="Ndikumana S."/>
            <person name="Pagni M."/>
            <person name="Petitpierre D."/>
            <person name="Requena N."/>
            <person name="Rosikiewicz P."/>
            <person name="Riley R."/>
            <person name="Saito K."/>
            <person name="San Clemente H."/>
            <person name="Shapiro H."/>
            <person name="van Tuinen D."/>
            <person name="Becard G."/>
            <person name="Bonfante P."/>
            <person name="Paszkowski U."/>
            <person name="Shachar-Hill Y.Y."/>
            <person name="Tuskan G.A."/>
            <person name="Young P.W."/>
            <person name="Sanders I.R."/>
            <person name="Henrissat B."/>
            <person name="Rensing S.A."/>
            <person name="Grigoriev I.V."/>
            <person name="Corradi N."/>
            <person name="Roux C."/>
            <person name="Martin F."/>
        </authorList>
    </citation>
    <scope>NUCLEOTIDE SEQUENCE [LARGE SCALE GENOMIC DNA]</scope>
    <source>
        <strain evidence="2 3">DAOM 197198</strain>
    </source>
</reference>
<name>A0A2P4P3V8_RHIID</name>
<evidence type="ECO:0008006" key="4">
    <source>
        <dbReference type="Google" id="ProtNLM"/>
    </source>
</evidence>
<keyword evidence="3" id="KW-1185">Reference proteome</keyword>
<feature type="transmembrane region" description="Helical" evidence="1">
    <location>
        <begin position="63"/>
        <end position="82"/>
    </location>
</feature>
<organism evidence="2 3">
    <name type="scientific">Rhizophagus irregularis (strain DAOM 181602 / DAOM 197198 / MUCL 43194)</name>
    <name type="common">Arbuscular mycorrhizal fungus</name>
    <name type="synonym">Glomus intraradices</name>
    <dbReference type="NCBI Taxonomy" id="747089"/>
    <lineage>
        <taxon>Eukaryota</taxon>
        <taxon>Fungi</taxon>
        <taxon>Fungi incertae sedis</taxon>
        <taxon>Mucoromycota</taxon>
        <taxon>Glomeromycotina</taxon>
        <taxon>Glomeromycetes</taxon>
        <taxon>Glomerales</taxon>
        <taxon>Glomeraceae</taxon>
        <taxon>Rhizophagus</taxon>
    </lineage>
</organism>